<evidence type="ECO:0000313" key="1">
    <source>
        <dbReference type="EMBL" id="TCO43709.1"/>
    </source>
</evidence>
<name>A0A4R2IIR8_9ACTN</name>
<proteinExistence type="predicted"/>
<gene>
    <name evidence="1" type="ORF">EV646_112287</name>
</gene>
<protein>
    <submittedName>
        <fullName evidence="1">Uncharacterized protein</fullName>
    </submittedName>
</protein>
<keyword evidence="2" id="KW-1185">Reference proteome</keyword>
<dbReference type="EMBL" id="SLWR01000012">
    <property type="protein sequence ID" value="TCO43709.1"/>
    <property type="molecule type" value="Genomic_DNA"/>
</dbReference>
<sequence>MSGKFYMHFGEYERNIGEQYSSANEMSQNLELFRSDFGRLEGEGLWDDAHNREATGGIIHHANQVDEVFQTATYHANKSDQSLGEGEHLSQRTGVAVNALMDL</sequence>
<evidence type="ECO:0000313" key="2">
    <source>
        <dbReference type="Proteomes" id="UP000295573"/>
    </source>
</evidence>
<organism evidence="1 2">
    <name type="scientific">Kribbella antiqua</name>
    <dbReference type="NCBI Taxonomy" id="2512217"/>
    <lineage>
        <taxon>Bacteria</taxon>
        <taxon>Bacillati</taxon>
        <taxon>Actinomycetota</taxon>
        <taxon>Actinomycetes</taxon>
        <taxon>Propionibacteriales</taxon>
        <taxon>Kribbellaceae</taxon>
        <taxon>Kribbella</taxon>
    </lineage>
</organism>
<reference evidence="1 2" key="1">
    <citation type="journal article" date="2015" name="Stand. Genomic Sci.">
        <title>Genomic Encyclopedia of Bacterial and Archaeal Type Strains, Phase III: the genomes of soil and plant-associated and newly described type strains.</title>
        <authorList>
            <person name="Whitman W.B."/>
            <person name="Woyke T."/>
            <person name="Klenk H.P."/>
            <person name="Zhou Y."/>
            <person name="Lilburn T.G."/>
            <person name="Beck B.J."/>
            <person name="De Vos P."/>
            <person name="Vandamme P."/>
            <person name="Eisen J.A."/>
            <person name="Garrity G."/>
            <person name="Hugenholtz P."/>
            <person name="Kyrpides N.C."/>
        </authorList>
    </citation>
    <scope>NUCLEOTIDE SEQUENCE [LARGE SCALE GENOMIC DNA]</scope>
    <source>
        <strain evidence="1 2">VKM Ac-2541</strain>
    </source>
</reference>
<accession>A0A4R2IIR8</accession>
<comment type="caution">
    <text evidence="1">The sequence shown here is derived from an EMBL/GenBank/DDBJ whole genome shotgun (WGS) entry which is preliminary data.</text>
</comment>
<dbReference type="Proteomes" id="UP000295573">
    <property type="component" value="Unassembled WGS sequence"/>
</dbReference>
<dbReference type="AlphaFoldDB" id="A0A4R2IIR8"/>
<dbReference type="RefSeq" id="WP_132155119.1">
    <property type="nucleotide sequence ID" value="NZ_SLWR01000012.1"/>
</dbReference>